<dbReference type="EMBL" id="AMGV01000001">
    <property type="protein sequence ID" value="KEF62987.1"/>
    <property type="molecule type" value="Genomic_DNA"/>
</dbReference>
<reference evidence="2 3" key="1">
    <citation type="submission" date="2013-03" db="EMBL/GenBank/DDBJ databases">
        <title>The Genome Sequence of Exophiala aquamarina CBS 119918.</title>
        <authorList>
            <consortium name="The Broad Institute Genomics Platform"/>
            <person name="Cuomo C."/>
            <person name="de Hoog S."/>
            <person name="Gorbushina A."/>
            <person name="Walker B."/>
            <person name="Young S.K."/>
            <person name="Zeng Q."/>
            <person name="Gargeya S."/>
            <person name="Fitzgerald M."/>
            <person name="Haas B."/>
            <person name="Abouelleil A."/>
            <person name="Allen A.W."/>
            <person name="Alvarado L."/>
            <person name="Arachchi H.M."/>
            <person name="Berlin A.M."/>
            <person name="Chapman S.B."/>
            <person name="Gainer-Dewar J."/>
            <person name="Goldberg J."/>
            <person name="Griggs A."/>
            <person name="Gujja S."/>
            <person name="Hansen M."/>
            <person name="Howarth C."/>
            <person name="Imamovic A."/>
            <person name="Ireland A."/>
            <person name="Larimer J."/>
            <person name="McCowan C."/>
            <person name="Murphy C."/>
            <person name="Pearson M."/>
            <person name="Poon T.W."/>
            <person name="Priest M."/>
            <person name="Roberts A."/>
            <person name="Saif S."/>
            <person name="Shea T."/>
            <person name="Sisk P."/>
            <person name="Sykes S."/>
            <person name="Wortman J."/>
            <person name="Nusbaum C."/>
            <person name="Birren B."/>
        </authorList>
    </citation>
    <scope>NUCLEOTIDE SEQUENCE [LARGE SCALE GENOMIC DNA]</scope>
    <source>
        <strain evidence="2 3">CBS 119918</strain>
    </source>
</reference>
<feature type="non-terminal residue" evidence="2">
    <location>
        <position position="304"/>
    </location>
</feature>
<organism evidence="2 3">
    <name type="scientific">Exophiala aquamarina CBS 119918</name>
    <dbReference type="NCBI Taxonomy" id="1182545"/>
    <lineage>
        <taxon>Eukaryota</taxon>
        <taxon>Fungi</taxon>
        <taxon>Dikarya</taxon>
        <taxon>Ascomycota</taxon>
        <taxon>Pezizomycotina</taxon>
        <taxon>Eurotiomycetes</taxon>
        <taxon>Chaetothyriomycetidae</taxon>
        <taxon>Chaetothyriales</taxon>
        <taxon>Herpotrichiellaceae</taxon>
        <taxon>Exophiala</taxon>
    </lineage>
</organism>
<evidence type="ECO:0000313" key="2">
    <source>
        <dbReference type="EMBL" id="KEF62987.1"/>
    </source>
</evidence>
<dbReference type="VEuPathDB" id="FungiDB:A1O9_00962"/>
<feature type="domain" description="Nucleoside phosphorylase" evidence="1">
    <location>
        <begin position="8"/>
        <end position="298"/>
    </location>
</feature>
<dbReference type="OrthoDB" id="4133481at2759"/>
<gene>
    <name evidence="2" type="ORF">A1O9_00962</name>
</gene>
<proteinExistence type="predicted"/>
<evidence type="ECO:0000313" key="3">
    <source>
        <dbReference type="Proteomes" id="UP000027920"/>
    </source>
</evidence>
<dbReference type="STRING" id="1182545.A0A072PTA4"/>
<accession>A0A072PTA4</accession>
<dbReference type="RefSeq" id="XP_013265577.1">
    <property type="nucleotide sequence ID" value="XM_013410123.1"/>
</dbReference>
<protein>
    <recommendedName>
        <fullName evidence="1">Nucleoside phosphorylase domain-containing protein</fullName>
    </recommendedName>
</protein>
<dbReference type="Pfam" id="PF01048">
    <property type="entry name" value="PNP_UDP_1"/>
    <property type="match status" value="1"/>
</dbReference>
<dbReference type="GeneID" id="25275911"/>
<dbReference type="PANTHER" id="PTHR46082:SF11">
    <property type="entry name" value="AAA+ ATPASE DOMAIN-CONTAINING PROTEIN-RELATED"/>
    <property type="match status" value="1"/>
</dbReference>
<dbReference type="GO" id="GO:0003824">
    <property type="term" value="F:catalytic activity"/>
    <property type="evidence" value="ECO:0007669"/>
    <property type="project" value="InterPro"/>
</dbReference>
<sequence>PLTCRDYTVGCICPMGVELAPVEAMLDNVHPSLPTQRAQNNYTLGEICGHNAVIAVLPEIGNNAAATVAVQLLNDFPCVRFSLLVGIGGGVPDEEADGNDIRLGDVVVSKPTDSFGGVVQFDFGKEASAGFKRTGFLNKPPIILRSAVQKLIARHEKEESRILQHMEEMISKFPKMGEKYIYPGGGQDQLFRSHYDHQGGSTCRFCDKTEIVNRPVRSNPYPHIHYGTIGSANKVMKNGRERDNLKMETKILCVEMEAAGLMDTFPCLVVRGICDYADSHKNKKWQPYAAAVAAAYMKELLSVI</sequence>
<name>A0A072PTA4_9EURO</name>
<dbReference type="InterPro" id="IPR053137">
    <property type="entry name" value="NLR-like"/>
</dbReference>
<comment type="caution">
    <text evidence="2">The sequence shown here is derived from an EMBL/GenBank/DDBJ whole genome shotgun (WGS) entry which is preliminary data.</text>
</comment>
<dbReference type="InterPro" id="IPR000845">
    <property type="entry name" value="Nucleoside_phosphorylase_d"/>
</dbReference>
<evidence type="ECO:0000259" key="1">
    <source>
        <dbReference type="Pfam" id="PF01048"/>
    </source>
</evidence>
<dbReference type="SUPFAM" id="SSF53167">
    <property type="entry name" value="Purine and uridine phosphorylases"/>
    <property type="match status" value="1"/>
</dbReference>
<dbReference type="Proteomes" id="UP000027920">
    <property type="component" value="Unassembled WGS sequence"/>
</dbReference>
<keyword evidence="3" id="KW-1185">Reference proteome</keyword>
<dbReference type="InterPro" id="IPR035994">
    <property type="entry name" value="Nucleoside_phosphorylase_sf"/>
</dbReference>
<dbReference type="AlphaFoldDB" id="A0A072PTA4"/>
<feature type="non-terminal residue" evidence="2">
    <location>
        <position position="1"/>
    </location>
</feature>
<dbReference type="GO" id="GO:0009116">
    <property type="term" value="P:nucleoside metabolic process"/>
    <property type="evidence" value="ECO:0007669"/>
    <property type="project" value="InterPro"/>
</dbReference>
<dbReference type="PANTHER" id="PTHR46082">
    <property type="entry name" value="ATP/GTP-BINDING PROTEIN-RELATED"/>
    <property type="match status" value="1"/>
</dbReference>
<dbReference type="HOGENOM" id="CLU_000288_34_22_1"/>
<dbReference type="Gene3D" id="3.40.50.1580">
    <property type="entry name" value="Nucleoside phosphorylase domain"/>
    <property type="match status" value="1"/>
</dbReference>